<dbReference type="PROSITE" id="PS00901">
    <property type="entry name" value="CYS_SYNTHASE"/>
    <property type="match status" value="1"/>
</dbReference>
<keyword evidence="10" id="KW-0496">Mitochondrion</keyword>
<evidence type="ECO:0000256" key="14">
    <source>
        <dbReference type="ARBA" id="ARBA00058228"/>
    </source>
</evidence>
<feature type="domain" description="Tryptophan synthase beta chain-like PALP" evidence="19">
    <location>
        <begin position="46"/>
        <end position="342"/>
    </location>
</feature>
<dbReference type="RefSeq" id="XP_037158554.1">
    <property type="nucleotide sequence ID" value="XM_037314539.1"/>
</dbReference>
<evidence type="ECO:0000256" key="15">
    <source>
        <dbReference type="ARBA" id="ARBA00072087"/>
    </source>
</evidence>
<evidence type="ECO:0000256" key="6">
    <source>
        <dbReference type="ARBA" id="ARBA00022605"/>
    </source>
</evidence>
<dbReference type="AlphaFoldDB" id="A0A8H6FEH5"/>
<dbReference type="PANTHER" id="PTHR10314">
    <property type="entry name" value="CYSTATHIONINE BETA-SYNTHASE"/>
    <property type="match status" value="1"/>
</dbReference>
<dbReference type="Pfam" id="PF00291">
    <property type="entry name" value="PALP"/>
    <property type="match status" value="1"/>
</dbReference>
<dbReference type="Gene3D" id="3.40.50.1100">
    <property type="match status" value="2"/>
</dbReference>
<dbReference type="EMBL" id="JACCJC010000101">
    <property type="protein sequence ID" value="KAF6225425.1"/>
    <property type="molecule type" value="Genomic_DNA"/>
</dbReference>
<name>A0A8H6FEH5_9LECA</name>
<keyword evidence="21" id="KW-1185">Reference proteome</keyword>
<evidence type="ECO:0000313" key="21">
    <source>
        <dbReference type="Proteomes" id="UP000578531"/>
    </source>
</evidence>
<dbReference type="OrthoDB" id="10259545at2759"/>
<evidence type="ECO:0000256" key="10">
    <source>
        <dbReference type="ARBA" id="ARBA00023128"/>
    </source>
</evidence>
<evidence type="ECO:0000256" key="17">
    <source>
        <dbReference type="ARBA" id="ARBA00079147"/>
    </source>
</evidence>
<comment type="function">
    <text evidence="14">Catalyzes the conversion of O-succinyl-L-serine into cysteine, the last step in the cysteine biosynthesis pathway. Can also use O-acetyl-L-serine.</text>
</comment>
<evidence type="ECO:0000256" key="13">
    <source>
        <dbReference type="ARBA" id="ARBA00050981"/>
    </source>
</evidence>
<evidence type="ECO:0000256" key="4">
    <source>
        <dbReference type="ARBA" id="ARBA00007103"/>
    </source>
</evidence>
<keyword evidence="9" id="KW-0809">Transit peptide</keyword>
<evidence type="ECO:0000259" key="19">
    <source>
        <dbReference type="Pfam" id="PF00291"/>
    </source>
</evidence>
<evidence type="ECO:0000256" key="8">
    <source>
        <dbReference type="ARBA" id="ARBA00022898"/>
    </source>
</evidence>
<evidence type="ECO:0000256" key="11">
    <source>
        <dbReference type="ARBA" id="ARBA00023192"/>
    </source>
</evidence>
<evidence type="ECO:0000256" key="16">
    <source>
        <dbReference type="ARBA" id="ARBA00078262"/>
    </source>
</evidence>
<protein>
    <recommendedName>
        <fullName evidence="15">Cysteine synthase 1</fullName>
        <ecNumber evidence="5">2.5.1.47</ecNumber>
    </recommendedName>
    <alternativeName>
        <fullName evidence="16">O-acetylserine (thiol)-lyase 1</fullName>
    </alternativeName>
    <alternativeName>
        <fullName evidence="17">O-acetylserine sulfhydrylase 1</fullName>
    </alternativeName>
    <alternativeName>
        <fullName evidence="18">O-succinylserine sulfhydrylase</fullName>
    </alternativeName>
</protein>
<dbReference type="InterPro" id="IPR036052">
    <property type="entry name" value="TrpB-like_PALP_sf"/>
</dbReference>
<dbReference type="InterPro" id="IPR001926">
    <property type="entry name" value="TrpB-like_PALP"/>
</dbReference>
<evidence type="ECO:0000313" key="20">
    <source>
        <dbReference type="EMBL" id="KAF6225425.1"/>
    </source>
</evidence>
<dbReference type="GO" id="GO:0006535">
    <property type="term" value="P:cysteine biosynthetic process from serine"/>
    <property type="evidence" value="ECO:0007669"/>
    <property type="project" value="InterPro"/>
</dbReference>
<keyword evidence="7" id="KW-0808">Transferase</keyword>
<evidence type="ECO:0000256" key="1">
    <source>
        <dbReference type="ARBA" id="ARBA00001933"/>
    </source>
</evidence>
<evidence type="ECO:0000256" key="2">
    <source>
        <dbReference type="ARBA" id="ARBA00004173"/>
    </source>
</evidence>
<comment type="caution">
    <text evidence="20">The sequence shown here is derived from an EMBL/GenBank/DDBJ whole genome shotgun (WGS) entry which is preliminary data.</text>
</comment>
<dbReference type="GeneID" id="59294338"/>
<comment type="subcellular location">
    <subcellularLocation>
        <location evidence="2">Mitochondrion</location>
    </subcellularLocation>
</comment>
<evidence type="ECO:0000256" key="5">
    <source>
        <dbReference type="ARBA" id="ARBA00012681"/>
    </source>
</evidence>
<dbReference type="FunFam" id="3.40.50.1100:FF:000049">
    <property type="entry name" value="Cysteine synthase, putative"/>
    <property type="match status" value="1"/>
</dbReference>
<comment type="pathway">
    <text evidence="3">Amino-acid biosynthesis; L-cysteine biosynthesis; L-cysteine from L-serine: step 2/2.</text>
</comment>
<comment type="catalytic activity">
    <reaction evidence="13">
        <text>O-succinyl-L-serine + hydrogen sulfide = L-cysteine + succinate</text>
        <dbReference type="Rhea" id="RHEA:53816"/>
        <dbReference type="ChEBI" id="CHEBI:29919"/>
        <dbReference type="ChEBI" id="CHEBI:30031"/>
        <dbReference type="ChEBI" id="CHEBI:35235"/>
        <dbReference type="ChEBI" id="CHEBI:136856"/>
    </reaction>
</comment>
<evidence type="ECO:0000256" key="9">
    <source>
        <dbReference type="ARBA" id="ARBA00022946"/>
    </source>
</evidence>
<proteinExistence type="inferred from homology"/>
<gene>
    <name evidence="20" type="ORF">HO173_012705</name>
</gene>
<dbReference type="GO" id="GO:0005739">
    <property type="term" value="C:mitochondrion"/>
    <property type="evidence" value="ECO:0007669"/>
    <property type="project" value="UniProtKB-SubCell"/>
</dbReference>
<keyword evidence="11" id="KW-0198">Cysteine biosynthesis</keyword>
<dbReference type="SUPFAM" id="SSF53686">
    <property type="entry name" value="Tryptophan synthase beta subunit-like PLP-dependent enzymes"/>
    <property type="match status" value="1"/>
</dbReference>
<comment type="catalytic activity">
    <reaction evidence="12">
        <text>O-acetyl-L-serine + hydrogen sulfide = L-cysteine + acetate</text>
        <dbReference type="Rhea" id="RHEA:14829"/>
        <dbReference type="ChEBI" id="CHEBI:29919"/>
        <dbReference type="ChEBI" id="CHEBI:30089"/>
        <dbReference type="ChEBI" id="CHEBI:35235"/>
        <dbReference type="ChEBI" id="CHEBI:58340"/>
        <dbReference type="EC" id="2.5.1.47"/>
    </reaction>
</comment>
<comment type="cofactor">
    <cofactor evidence="1">
        <name>pyridoxal 5'-phosphate</name>
        <dbReference type="ChEBI" id="CHEBI:597326"/>
    </cofactor>
</comment>
<evidence type="ECO:0000256" key="12">
    <source>
        <dbReference type="ARBA" id="ARBA00047931"/>
    </source>
</evidence>
<dbReference type="GO" id="GO:0004124">
    <property type="term" value="F:cysteine synthase activity"/>
    <property type="evidence" value="ECO:0007669"/>
    <property type="project" value="UniProtKB-EC"/>
</dbReference>
<evidence type="ECO:0000256" key="7">
    <source>
        <dbReference type="ARBA" id="ARBA00022679"/>
    </source>
</evidence>
<dbReference type="NCBIfam" id="NF007989">
    <property type="entry name" value="PRK10717.1"/>
    <property type="match status" value="1"/>
</dbReference>
<dbReference type="CDD" id="cd01561">
    <property type="entry name" value="CBS_like"/>
    <property type="match status" value="1"/>
</dbReference>
<organism evidence="20 21">
    <name type="scientific">Letharia columbiana</name>
    <dbReference type="NCBI Taxonomy" id="112416"/>
    <lineage>
        <taxon>Eukaryota</taxon>
        <taxon>Fungi</taxon>
        <taxon>Dikarya</taxon>
        <taxon>Ascomycota</taxon>
        <taxon>Pezizomycotina</taxon>
        <taxon>Lecanoromycetes</taxon>
        <taxon>OSLEUM clade</taxon>
        <taxon>Lecanoromycetidae</taxon>
        <taxon>Lecanorales</taxon>
        <taxon>Lecanorineae</taxon>
        <taxon>Parmeliaceae</taxon>
        <taxon>Letharia</taxon>
    </lineage>
</organism>
<dbReference type="InterPro" id="IPR001216">
    <property type="entry name" value="P-phosphate_BS"/>
</dbReference>
<evidence type="ECO:0000256" key="3">
    <source>
        <dbReference type="ARBA" id="ARBA00004962"/>
    </source>
</evidence>
<sequence length="377" mass="40841">MFRQSVRRLTTTAHKAAEVASKVEMSNQYGVQLAKAQGHVNGFVGAIGNTPLIRLKRLSDETGCEILGKAEFQNPGGSVKDRAALYVVKDAEEKGQLRPGGTVVEGTAGNTGIGLAHVCRSKGYQLVIYMPNTQSQGKVDLLRLLGAEVYPVPAVAFENPENYNHQAKRHAERLDNAVWTNQFDNIANRRAHLETTGPEIWNQTDGKIDAFTCATGTGGTLAGVTRYLKDVSGGRVKTFLADPPGSVLHSYITSGGQLKERTGSSITEGIGQGRVTDNLKPDIDLLDGAVHISDERSIEMVYRCLDEEGLYLGASSCLNVAAAKEVAEKLGQGNTVVTILCDGAYRYADRLFSRKWLSDKNLLRAIPAHLEKYVVLP</sequence>
<dbReference type="EC" id="2.5.1.47" evidence="5"/>
<evidence type="ECO:0000256" key="18">
    <source>
        <dbReference type="ARBA" id="ARBA00081847"/>
    </source>
</evidence>
<dbReference type="InterPro" id="IPR050214">
    <property type="entry name" value="Cys_Synth/Cystath_Beta-Synth"/>
</dbReference>
<reference evidence="20 21" key="1">
    <citation type="journal article" date="2020" name="Genomics">
        <title>Complete, high-quality genomes from long-read metagenomic sequencing of two wolf lichen thalli reveals enigmatic genome architecture.</title>
        <authorList>
            <person name="McKenzie S.K."/>
            <person name="Walston R.F."/>
            <person name="Allen J.L."/>
        </authorList>
    </citation>
    <scope>NUCLEOTIDE SEQUENCE [LARGE SCALE GENOMIC DNA]</scope>
    <source>
        <strain evidence="20">WasteWater2</strain>
    </source>
</reference>
<dbReference type="FunFam" id="3.40.50.1100:FF:000011">
    <property type="entry name" value="Cysteine synthase (o-acetylserine)"/>
    <property type="match status" value="1"/>
</dbReference>
<comment type="similarity">
    <text evidence="4">Belongs to the cysteine synthase/cystathionine beta-synthase family.</text>
</comment>
<keyword evidence="6" id="KW-0028">Amino-acid biosynthesis</keyword>
<keyword evidence="8" id="KW-0663">Pyridoxal phosphate</keyword>
<dbReference type="Proteomes" id="UP000578531">
    <property type="component" value="Unassembled WGS sequence"/>
</dbReference>
<accession>A0A8H6FEH5</accession>